<dbReference type="CDD" id="cd03520">
    <property type="entry name" value="Link_domain_CSPGs_modules_2_4"/>
    <property type="match status" value="1"/>
</dbReference>
<dbReference type="GO" id="GO:0072534">
    <property type="term" value="C:perineuronal net"/>
    <property type="evidence" value="ECO:0007669"/>
    <property type="project" value="TreeGrafter"/>
</dbReference>
<dbReference type="GO" id="GO:0007417">
    <property type="term" value="P:central nervous system development"/>
    <property type="evidence" value="ECO:0007669"/>
    <property type="project" value="TreeGrafter"/>
</dbReference>
<evidence type="ECO:0000259" key="17">
    <source>
        <dbReference type="PROSITE" id="PS50923"/>
    </source>
</evidence>
<dbReference type="FunFam" id="3.10.100.10:FF:000003">
    <property type="entry name" value="Versican core protein"/>
    <property type="match status" value="1"/>
</dbReference>
<evidence type="ECO:0000256" key="5">
    <source>
        <dbReference type="ARBA" id="ARBA00022974"/>
    </source>
</evidence>
<dbReference type="InterPro" id="IPR036179">
    <property type="entry name" value="Ig-like_dom_sf"/>
</dbReference>
<evidence type="ECO:0000259" key="15">
    <source>
        <dbReference type="PROSITE" id="PS50041"/>
    </source>
</evidence>
<feature type="signal peptide" evidence="13">
    <location>
        <begin position="1"/>
        <end position="22"/>
    </location>
</feature>
<keyword evidence="8" id="KW-0393">Immunoglobulin domain</keyword>
<dbReference type="PANTHER" id="PTHR22804">
    <property type="entry name" value="AGGRECAN/VERSICAN PROTEOGLYCAN"/>
    <property type="match status" value="1"/>
</dbReference>
<dbReference type="GO" id="GO:0010001">
    <property type="term" value="P:glial cell differentiation"/>
    <property type="evidence" value="ECO:0007669"/>
    <property type="project" value="TreeGrafter"/>
</dbReference>
<dbReference type="Pfam" id="PF00059">
    <property type="entry name" value="Lectin_C"/>
    <property type="match status" value="1"/>
</dbReference>
<protein>
    <submittedName>
        <fullName evidence="19">Brevican core protein-like</fullName>
    </submittedName>
</protein>
<dbReference type="CDD" id="cd00054">
    <property type="entry name" value="EGF_CA"/>
    <property type="match status" value="1"/>
</dbReference>
<dbReference type="GO" id="GO:0045202">
    <property type="term" value="C:synapse"/>
    <property type="evidence" value="ECO:0007669"/>
    <property type="project" value="TreeGrafter"/>
</dbReference>
<feature type="disulfide bond" evidence="9">
    <location>
        <begin position="817"/>
        <end position="826"/>
    </location>
</feature>
<dbReference type="InterPro" id="IPR018378">
    <property type="entry name" value="C-type_lectin_CS"/>
</dbReference>
<feature type="domain" description="Ig-like" evidence="16">
    <location>
        <begin position="53"/>
        <end position="161"/>
    </location>
</feature>
<evidence type="ECO:0000259" key="14">
    <source>
        <dbReference type="PROSITE" id="PS50026"/>
    </source>
</evidence>
<dbReference type="InterPro" id="IPR000742">
    <property type="entry name" value="EGF"/>
</dbReference>
<evidence type="ECO:0000313" key="19">
    <source>
        <dbReference type="EMBL" id="KAK9391344.1"/>
    </source>
</evidence>
<evidence type="ECO:0000256" key="13">
    <source>
        <dbReference type="SAM" id="SignalP"/>
    </source>
</evidence>
<dbReference type="Gene3D" id="2.10.25.10">
    <property type="entry name" value="Laminin"/>
    <property type="match status" value="1"/>
</dbReference>
<dbReference type="GO" id="GO:0007155">
    <property type="term" value="P:cell adhesion"/>
    <property type="evidence" value="ECO:0007669"/>
    <property type="project" value="InterPro"/>
</dbReference>
<dbReference type="Gene3D" id="3.10.100.10">
    <property type="entry name" value="Mannose-Binding Protein A, subunit A"/>
    <property type="match status" value="3"/>
</dbReference>
<dbReference type="InterPro" id="IPR050691">
    <property type="entry name" value="Hyaluronan_bind_Proteoglycan"/>
</dbReference>
<evidence type="ECO:0000313" key="20">
    <source>
        <dbReference type="Proteomes" id="UP001474421"/>
    </source>
</evidence>
<feature type="compositionally biased region" description="Polar residues" evidence="12">
    <location>
        <begin position="637"/>
        <end position="655"/>
    </location>
</feature>
<dbReference type="PROSITE" id="PS01241">
    <property type="entry name" value="LINK_1"/>
    <property type="match status" value="1"/>
</dbReference>
<feature type="domain" description="C-type lectin" evidence="15">
    <location>
        <begin position="840"/>
        <end position="954"/>
    </location>
</feature>
<accession>A0AAW1AP73</accession>
<dbReference type="InterPro" id="IPR007110">
    <property type="entry name" value="Ig-like_dom"/>
</dbReference>
<dbReference type="SMART" id="SM00032">
    <property type="entry name" value="CCP"/>
    <property type="match status" value="1"/>
</dbReference>
<feature type="disulfide bond" evidence="10">
    <location>
        <begin position="989"/>
        <end position="1016"/>
    </location>
</feature>
<dbReference type="PROSITE" id="PS50026">
    <property type="entry name" value="EGF_3"/>
    <property type="match status" value="1"/>
</dbReference>
<dbReference type="GO" id="GO:0005615">
    <property type="term" value="C:extracellular space"/>
    <property type="evidence" value="ECO:0007669"/>
    <property type="project" value="TreeGrafter"/>
</dbReference>
<comment type="subcellular location">
    <subcellularLocation>
        <location evidence="1">Secreted</location>
    </subcellularLocation>
</comment>
<keyword evidence="5" id="KW-0654">Proteoglycan</keyword>
<comment type="caution">
    <text evidence="19">The sequence shown here is derived from an EMBL/GenBank/DDBJ whole genome shotgun (WGS) entry which is preliminary data.</text>
</comment>
<evidence type="ECO:0000256" key="9">
    <source>
        <dbReference type="PROSITE-ProRule" id="PRU00076"/>
    </source>
</evidence>
<feature type="compositionally biased region" description="Acidic residues" evidence="12">
    <location>
        <begin position="697"/>
        <end position="706"/>
    </location>
</feature>
<evidence type="ECO:0000259" key="16">
    <source>
        <dbReference type="PROSITE" id="PS50835"/>
    </source>
</evidence>
<dbReference type="PROSITE" id="PS50923">
    <property type="entry name" value="SUSHI"/>
    <property type="match status" value="1"/>
</dbReference>
<dbReference type="CDD" id="cd00033">
    <property type="entry name" value="CCP"/>
    <property type="match status" value="1"/>
</dbReference>
<dbReference type="PRINTS" id="PR01265">
    <property type="entry name" value="LINKMODULE"/>
</dbReference>
<comment type="caution">
    <text evidence="9">Lacks conserved residue(s) required for the propagation of feature annotation.</text>
</comment>
<gene>
    <name evidence="19" type="ORF">NXF25_018674</name>
</gene>
<keyword evidence="3 13" id="KW-0732">Signal</keyword>
<dbReference type="Proteomes" id="UP001474421">
    <property type="component" value="Unassembled WGS sequence"/>
</dbReference>
<dbReference type="PROSITE" id="PS50041">
    <property type="entry name" value="C_TYPE_LECTIN_2"/>
    <property type="match status" value="1"/>
</dbReference>
<dbReference type="Pfam" id="PF00193">
    <property type="entry name" value="Xlink"/>
    <property type="match status" value="2"/>
</dbReference>
<keyword evidence="20" id="KW-1185">Reference proteome</keyword>
<evidence type="ECO:0000256" key="2">
    <source>
        <dbReference type="ARBA" id="ARBA00022525"/>
    </source>
</evidence>
<dbReference type="PROSITE" id="PS50835">
    <property type="entry name" value="IG_LIKE"/>
    <property type="match status" value="1"/>
</dbReference>
<feature type="disulfide bond" evidence="11">
    <location>
        <begin position="307"/>
        <end position="328"/>
    </location>
</feature>
<evidence type="ECO:0000256" key="12">
    <source>
        <dbReference type="SAM" id="MobiDB-lite"/>
    </source>
</evidence>
<dbReference type="PROSITE" id="PS01186">
    <property type="entry name" value="EGF_2"/>
    <property type="match status" value="1"/>
</dbReference>
<feature type="domain" description="EGF-like" evidence="14">
    <location>
        <begin position="791"/>
        <end position="827"/>
    </location>
</feature>
<dbReference type="InterPro" id="IPR016187">
    <property type="entry name" value="CTDL_fold"/>
</dbReference>
<reference evidence="19 20" key="1">
    <citation type="journal article" date="2024" name="Proc. Natl. Acad. Sci. U.S.A.">
        <title>The genetic regulatory architecture and epigenomic basis for age-related changes in rattlesnake venom.</title>
        <authorList>
            <person name="Hogan M.P."/>
            <person name="Holding M.L."/>
            <person name="Nystrom G.S."/>
            <person name="Colston T.J."/>
            <person name="Bartlett D.A."/>
            <person name="Mason A.J."/>
            <person name="Ellsworth S.A."/>
            <person name="Rautsaw R.M."/>
            <person name="Lawrence K.C."/>
            <person name="Strickland J.L."/>
            <person name="He B."/>
            <person name="Fraser P."/>
            <person name="Margres M.J."/>
            <person name="Gilbert D.M."/>
            <person name="Gibbs H.L."/>
            <person name="Parkinson C.L."/>
            <person name="Rokyta D.R."/>
        </authorList>
    </citation>
    <scope>NUCLEOTIDE SEQUENCE [LARGE SCALE GENOMIC DNA]</scope>
    <source>
        <strain evidence="19">DRR0105</strain>
    </source>
</reference>
<dbReference type="InterPro" id="IPR016186">
    <property type="entry name" value="C-type_lectin-like/link_sf"/>
</dbReference>
<evidence type="ECO:0000256" key="6">
    <source>
        <dbReference type="ARBA" id="ARBA00023157"/>
    </source>
</evidence>
<feature type="region of interest" description="Disordered" evidence="12">
    <location>
        <begin position="415"/>
        <end position="715"/>
    </location>
</feature>
<feature type="domain" description="Link" evidence="18">
    <location>
        <begin position="163"/>
        <end position="258"/>
    </location>
</feature>
<dbReference type="CDD" id="cd03517">
    <property type="entry name" value="Link_domain_CSPGs_modules_1_3"/>
    <property type="match status" value="1"/>
</dbReference>
<dbReference type="InterPro" id="IPR001304">
    <property type="entry name" value="C-type_lectin-like"/>
</dbReference>
<keyword evidence="2" id="KW-0964">Secreted</keyword>
<dbReference type="PROSITE" id="PS50963">
    <property type="entry name" value="LINK_2"/>
    <property type="match status" value="2"/>
</dbReference>
<evidence type="ECO:0000256" key="4">
    <source>
        <dbReference type="ARBA" id="ARBA00022737"/>
    </source>
</evidence>
<dbReference type="SUPFAM" id="SSF48726">
    <property type="entry name" value="Immunoglobulin"/>
    <property type="match status" value="1"/>
</dbReference>
<dbReference type="Pfam" id="PF00084">
    <property type="entry name" value="Sushi"/>
    <property type="match status" value="1"/>
</dbReference>
<dbReference type="FunFam" id="3.10.100.10:FF:000011">
    <property type="entry name" value="Aggrecan core protein"/>
    <property type="match status" value="1"/>
</dbReference>
<evidence type="ECO:0000256" key="7">
    <source>
        <dbReference type="ARBA" id="ARBA00023180"/>
    </source>
</evidence>
<organism evidence="19 20">
    <name type="scientific">Crotalus adamanteus</name>
    <name type="common">Eastern diamondback rattlesnake</name>
    <dbReference type="NCBI Taxonomy" id="8729"/>
    <lineage>
        <taxon>Eukaryota</taxon>
        <taxon>Metazoa</taxon>
        <taxon>Chordata</taxon>
        <taxon>Craniata</taxon>
        <taxon>Vertebrata</taxon>
        <taxon>Euteleostomi</taxon>
        <taxon>Lepidosauria</taxon>
        <taxon>Squamata</taxon>
        <taxon>Bifurcata</taxon>
        <taxon>Unidentata</taxon>
        <taxon>Episquamata</taxon>
        <taxon>Toxicofera</taxon>
        <taxon>Serpentes</taxon>
        <taxon>Colubroidea</taxon>
        <taxon>Viperidae</taxon>
        <taxon>Crotalinae</taxon>
        <taxon>Crotalus</taxon>
    </lineage>
</organism>
<evidence type="ECO:0000256" key="1">
    <source>
        <dbReference type="ARBA" id="ARBA00004613"/>
    </source>
</evidence>
<keyword evidence="10" id="KW-0768">Sushi</keyword>
<dbReference type="PANTHER" id="PTHR22804:SF41">
    <property type="entry name" value="BREVICAN CORE PROTEIN"/>
    <property type="match status" value="1"/>
</dbReference>
<dbReference type="Gene3D" id="2.60.40.10">
    <property type="entry name" value="Immunoglobulins"/>
    <property type="match status" value="1"/>
</dbReference>
<dbReference type="AlphaFoldDB" id="A0AAW1AP73"/>
<dbReference type="EMBL" id="JAOTOJ010000019">
    <property type="protein sequence ID" value="KAK9391344.1"/>
    <property type="molecule type" value="Genomic_DNA"/>
</dbReference>
<name>A0AAW1AP73_CROAD</name>
<dbReference type="GO" id="GO:0001501">
    <property type="term" value="P:skeletal system development"/>
    <property type="evidence" value="ECO:0007669"/>
    <property type="project" value="TreeGrafter"/>
</dbReference>
<dbReference type="SMART" id="SM00445">
    <property type="entry name" value="LINK"/>
    <property type="match status" value="2"/>
</dbReference>
<evidence type="ECO:0000256" key="10">
    <source>
        <dbReference type="PROSITE-ProRule" id="PRU00302"/>
    </source>
</evidence>
<dbReference type="SMART" id="SM00034">
    <property type="entry name" value="CLECT"/>
    <property type="match status" value="1"/>
</dbReference>
<dbReference type="InterPro" id="IPR000436">
    <property type="entry name" value="Sushi_SCR_CCP_dom"/>
</dbReference>
<dbReference type="Gene3D" id="2.10.70.10">
    <property type="entry name" value="Complement Module, domain 1"/>
    <property type="match status" value="1"/>
</dbReference>
<dbReference type="PROSITE" id="PS00615">
    <property type="entry name" value="C_TYPE_LECTIN_1"/>
    <property type="match status" value="1"/>
</dbReference>
<evidence type="ECO:0000259" key="18">
    <source>
        <dbReference type="PROSITE" id="PS50963"/>
    </source>
</evidence>
<dbReference type="SUPFAM" id="SSF56436">
    <property type="entry name" value="C-type lectin-like"/>
    <property type="match status" value="3"/>
</dbReference>
<feature type="chain" id="PRO_5043598088" evidence="13">
    <location>
        <begin position="23"/>
        <end position="1021"/>
    </location>
</feature>
<dbReference type="InterPro" id="IPR035976">
    <property type="entry name" value="Sushi/SCR/CCP_sf"/>
</dbReference>
<proteinExistence type="predicted"/>
<dbReference type="InterPro" id="IPR013783">
    <property type="entry name" value="Ig-like_fold"/>
</dbReference>
<feature type="disulfide bond" evidence="11">
    <location>
        <begin position="209"/>
        <end position="230"/>
    </location>
</feature>
<keyword evidence="6 9" id="KW-1015">Disulfide bond</keyword>
<dbReference type="SUPFAM" id="SSF57535">
    <property type="entry name" value="Complement control module/SCR domain"/>
    <property type="match status" value="1"/>
</dbReference>
<dbReference type="FunFam" id="2.10.70.10:FF:000003">
    <property type="entry name" value="Versican core protein"/>
    <property type="match status" value="1"/>
</dbReference>
<feature type="disulfide bond" evidence="10">
    <location>
        <begin position="960"/>
        <end position="1003"/>
    </location>
</feature>
<dbReference type="GO" id="GO:0002052">
    <property type="term" value="P:positive regulation of neuroblast proliferation"/>
    <property type="evidence" value="ECO:0007669"/>
    <property type="project" value="TreeGrafter"/>
</dbReference>
<keyword evidence="9" id="KW-0245">EGF-like domain</keyword>
<feature type="domain" description="Link" evidence="18">
    <location>
        <begin position="263"/>
        <end position="360"/>
    </location>
</feature>
<feature type="compositionally biased region" description="Polar residues" evidence="12">
    <location>
        <begin position="589"/>
        <end position="599"/>
    </location>
</feature>
<dbReference type="GO" id="GO:0005540">
    <property type="term" value="F:hyaluronic acid binding"/>
    <property type="evidence" value="ECO:0007669"/>
    <property type="project" value="InterPro"/>
</dbReference>
<sequence>MAHCRDLLLCAALAQLASLGASLHLGRESTDELKVLRVSIAKFPPVRAVLSGSLTIPCHITYLQPLPTAKTAGRQGVRGTLRVKWTFLVDGKETEILVARGLKVKVSEIYRNRVFLPFYPDSPMDATLVLSELRSNDSGLYRCDAQHGIEDGQDFLEVKVKGVVFHYRGGSSRYAYTFPQAQAACARIGAAIATPEQLHAAYRGGYEQCDAGWLADQTVRYPIHTPREACYGDMNGFPGIRNYGVVNPDDMYDVYCYAEELYGDLFLVSSLRKFTWEEAKAECEAQGVEMATTGQLYAAWNQGLDRCNPGWLADGSVRYPIVTPREKCGGNLPGVKTIFLFRNQTGFPDPQSKYDVFCFKEETSPSLESPVPEAESSKEITTVTQKMEELQLAEGEPEGAKESRGAIYSVPLFQDPLEVPEEPSKAFEEAATTEPEESGPGGCDRRSGGEEGEERVGSCARRHGPGREPAEPGTEEVPTSQKAHVMDQSQQREEGEPEILEASPQEGEAEDGEAVGSQPRDEKEPHGVRSPVEPSPETAASSSDSPEGETVGKVHEGLSAAPSETVTERTHGASQGSSPPEEAEAGATSARQVESSSPVSGLAGTRPPGPPREAGSEPPGTVAFPVTPWGPVLLPSLSVTPTGPSEESGDHSGSSWPPPARVSPVAISSPPDEAVAASKAFAGSGEEPEMEDRAETEATPSEEEPWAEASEKDQEPALMTIVPAAEEEGHPGHQEAVPSGSPLGLDFFSTPFLEASLTTTHSRPVLPTESASLGASGSVSASCPSLLTGGKEDACMPNPCRNGGTCTEESGRPGCLCLPGYGGDACDVSLRKCQPGWDAFQAFCYKHFSDRRSWEDSETQCREHGGHLASIMSLEEQSFINSQYKEYQWIGLNDRTIEGDFQWSDGSPLLYESWQDGQPDSHFLYGENCVGMSWRKDGKWSDVPCGYHLPFTCKMGLISCSSPPKVANAQIFGKPKQHYEVNSVLRYWCPEGFAQRRQPLIRCQENGQWQQPQFACSPGAS</sequence>
<dbReference type="FunFam" id="3.10.100.10:FF:000002">
    <property type="entry name" value="Hyaluronan proteoglycan link protein 1"/>
    <property type="match status" value="1"/>
</dbReference>
<dbReference type="InterPro" id="IPR003599">
    <property type="entry name" value="Ig_sub"/>
</dbReference>
<evidence type="ECO:0000256" key="11">
    <source>
        <dbReference type="PROSITE-ProRule" id="PRU00323"/>
    </source>
</evidence>
<dbReference type="SMART" id="SM00406">
    <property type="entry name" value="IGv"/>
    <property type="match status" value="1"/>
</dbReference>
<evidence type="ECO:0000256" key="3">
    <source>
        <dbReference type="ARBA" id="ARBA00022729"/>
    </source>
</evidence>
<evidence type="ECO:0000256" key="8">
    <source>
        <dbReference type="ARBA" id="ARBA00023319"/>
    </source>
</evidence>
<feature type="domain" description="Sushi" evidence="17">
    <location>
        <begin position="958"/>
        <end position="1018"/>
    </location>
</feature>
<keyword evidence="4" id="KW-0677">Repeat</keyword>
<keyword evidence="7" id="KW-0325">Glycoprotein</keyword>
<dbReference type="InterPro" id="IPR000538">
    <property type="entry name" value="Link_dom"/>
</dbReference>
<dbReference type="InterPro" id="IPR013106">
    <property type="entry name" value="Ig_V-set"/>
</dbReference>
<dbReference type="SMART" id="SM00409">
    <property type="entry name" value="IG"/>
    <property type="match status" value="1"/>
</dbReference>
<dbReference type="PROSITE" id="PS00022">
    <property type="entry name" value="EGF_1"/>
    <property type="match status" value="1"/>
</dbReference>